<comment type="caution">
    <text evidence="10">The sequence shown here is derived from an EMBL/GenBank/DDBJ whole genome shotgun (WGS) entry which is preliminary data.</text>
</comment>
<evidence type="ECO:0000256" key="2">
    <source>
        <dbReference type="ARBA" id="ARBA00023015"/>
    </source>
</evidence>
<organism evidence="10 11">
    <name type="scientific">Streptomyces microflavus</name>
    <name type="common">Streptomyces lipmanii</name>
    <dbReference type="NCBI Taxonomy" id="1919"/>
    <lineage>
        <taxon>Bacteria</taxon>
        <taxon>Bacillati</taxon>
        <taxon>Actinomycetota</taxon>
        <taxon>Actinomycetes</taxon>
        <taxon>Kitasatosporales</taxon>
        <taxon>Streptomycetaceae</taxon>
        <taxon>Streptomyces</taxon>
    </lineage>
</organism>
<dbReference type="GO" id="GO:0016987">
    <property type="term" value="F:sigma factor activity"/>
    <property type="evidence" value="ECO:0007669"/>
    <property type="project" value="UniProtKB-KW"/>
</dbReference>
<dbReference type="InterPro" id="IPR013325">
    <property type="entry name" value="RNA_pol_sigma_r2"/>
</dbReference>
<dbReference type="SUPFAM" id="SSF88946">
    <property type="entry name" value="Sigma2 domain of RNA polymerase sigma factors"/>
    <property type="match status" value="1"/>
</dbReference>
<dbReference type="CDD" id="cd06171">
    <property type="entry name" value="Sigma70_r4"/>
    <property type="match status" value="1"/>
</dbReference>
<dbReference type="InterPro" id="IPR007627">
    <property type="entry name" value="RNA_pol_sigma70_r2"/>
</dbReference>
<dbReference type="PANTHER" id="PTHR43133">
    <property type="entry name" value="RNA POLYMERASE ECF-TYPE SIGMA FACTO"/>
    <property type="match status" value="1"/>
</dbReference>
<dbReference type="InterPro" id="IPR013324">
    <property type="entry name" value="RNA_pol_sigma_r3/r4-like"/>
</dbReference>
<dbReference type="Pfam" id="PF04542">
    <property type="entry name" value="Sigma70_r2"/>
    <property type="match status" value="1"/>
</dbReference>
<dbReference type="InterPro" id="IPR013249">
    <property type="entry name" value="RNA_pol_sigma70_r4_t2"/>
</dbReference>
<evidence type="ECO:0000313" key="10">
    <source>
        <dbReference type="EMBL" id="GFN01889.1"/>
    </source>
</evidence>
<dbReference type="Proteomes" id="UP000498740">
    <property type="component" value="Unassembled WGS sequence"/>
</dbReference>
<dbReference type="NCBIfam" id="TIGR02937">
    <property type="entry name" value="sigma70-ECF"/>
    <property type="match status" value="1"/>
</dbReference>
<dbReference type="GO" id="GO:0006950">
    <property type="term" value="P:response to stress"/>
    <property type="evidence" value="ECO:0007669"/>
    <property type="project" value="UniProtKB-ARBA"/>
</dbReference>
<evidence type="ECO:0000256" key="6">
    <source>
        <dbReference type="RuleBase" id="RU000716"/>
    </source>
</evidence>
<feature type="region of interest" description="Disordered" evidence="7">
    <location>
        <begin position="1"/>
        <end position="21"/>
    </location>
</feature>
<evidence type="ECO:0000259" key="9">
    <source>
        <dbReference type="Pfam" id="PF08281"/>
    </source>
</evidence>
<sequence length="190" mass="21213">MRHSTGTKDGAPDRPVAAGRDRDRDEAFIRAVYDKHGIVLLRVATGLLRGDIHRAQDLVQEAVLRAWRHADILDPEAEGIRPWLVTVLRNLVIDSLRARQARPPETVDTVLDEMPGPEHVERYLTGKVVREALGDLSLQHRELLVHIQYLDLSVAQTAQALGIPSGTVKSRTHLALKALRQALLKRGYTP</sequence>
<dbReference type="AlphaFoldDB" id="A0A7J0CHI5"/>
<dbReference type="Gene3D" id="1.10.10.10">
    <property type="entry name" value="Winged helix-like DNA-binding domain superfamily/Winged helix DNA-binding domain"/>
    <property type="match status" value="1"/>
</dbReference>
<dbReference type="GO" id="GO:0003677">
    <property type="term" value="F:DNA binding"/>
    <property type="evidence" value="ECO:0007669"/>
    <property type="project" value="UniProtKB-KW"/>
</dbReference>
<evidence type="ECO:0000256" key="7">
    <source>
        <dbReference type="SAM" id="MobiDB-lite"/>
    </source>
</evidence>
<feature type="domain" description="RNA polymerase sigma factor 70 region 4 type 2" evidence="9">
    <location>
        <begin position="129"/>
        <end position="179"/>
    </location>
</feature>
<dbReference type="Pfam" id="PF08281">
    <property type="entry name" value="Sigma70_r4_2"/>
    <property type="match status" value="1"/>
</dbReference>
<evidence type="ECO:0000256" key="4">
    <source>
        <dbReference type="ARBA" id="ARBA00023125"/>
    </source>
</evidence>
<protein>
    <recommendedName>
        <fullName evidence="6">RNA polymerase sigma factor</fullName>
    </recommendedName>
</protein>
<name>A0A7J0CHI5_STRMI</name>
<keyword evidence="3 6" id="KW-0731">Sigma factor</keyword>
<evidence type="ECO:0000256" key="1">
    <source>
        <dbReference type="ARBA" id="ARBA00010641"/>
    </source>
</evidence>
<keyword evidence="5 6" id="KW-0804">Transcription</keyword>
<dbReference type="GO" id="GO:0006352">
    <property type="term" value="P:DNA-templated transcription initiation"/>
    <property type="evidence" value="ECO:0007669"/>
    <property type="project" value="InterPro"/>
</dbReference>
<dbReference type="PANTHER" id="PTHR43133:SF52">
    <property type="entry name" value="ECF RNA POLYMERASE SIGMA FACTOR SIGL"/>
    <property type="match status" value="1"/>
</dbReference>
<dbReference type="EMBL" id="BLWD01000001">
    <property type="protein sequence ID" value="GFN01889.1"/>
    <property type="molecule type" value="Genomic_DNA"/>
</dbReference>
<evidence type="ECO:0000259" key="8">
    <source>
        <dbReference type="Pfam" id="PF04542"/>
    </source>
</evidence>
<evidence type="ECO:0000256" key="5">
    <source>
        <dbReference type="ARBA" id="ARBA00023163"/>
    </source>
</evidence>
<accession>A0A7J0CHI5</accession>
<dbReference type="SUPFAM" id="SSF88659">
    <property type="entry name" value="Sigma3 and sigma4 domains of RNA polymerase sigma factors"/>
    <property type="match status" value="1"/>
</dbReference>
<keyword evidence="4 6" id="KW-0238">DNA-binding</keyword>
<dbReference type="PROSITE" id="PS01063">
    <property type="entry name" value="SIGMA70_ECF"/>
    <property type="match status" value="1"/>
</dbReference>
<dbReference type="InterPro" id="IPR039425">
    <property type="entry name" value="RNA_pol_sigma-70-like"/>
</dbReference>
<dbReference type="InterPro" id="IPR000838">
    <property type="entry name" value="RNA_pol_sigma70_ECF_CS"/>
</dbReference>
<dbReference type="InterPro" id="IPR014284">
    <property type="entry name" value="RNA_pol_sigma-70_dom"/>
</dbReference>
<gene>
    <name evidence="10" type="ORF">Smic_04450</name>
</gene>
<reference evidence="10 11" key="1">
    <citation type="submission" date="2020-05" db="EMBL/GenBank/DDBJ databases">
        <title>Whole genome shotgun sequence of Streptomyces microflavus NBRC 13062.</title>
        <authorList>
            <person name="Komaki H."/>
            <person name="Tamura T."/>
        </authorList>
    </citation>
    <scope>NUCLEOTIDE SEQUENCE [LARGE SCALE GENOMIC DNA]</scope>
    <source>
        <strain evidence="10 11">NBRC 13062</strain>
    </source>
</reference>
<comment type="similarity">
    <text evidence="1 6">Belongs to the sigma-70 factor family. ECF subfamily.</text>
</comment>
<dbReference type="InterPro" id="IPR036388">
    <property type="entry name" value="WH-like_DNA-bd_sf"/>
</dbReference>
<keyword evidence="2 6" id="KW-0805">Transcription regulation</keyword>
<dbReference type="RefSeq" id="WP_032755544.1">
    <property type="nucleotide sequence ID" value="NZ_BMUG01000008.1"/>
</dbReference>
<proteinExistence type="inferred from homology"/>
<evidence type="ECO:0000313" key="11">
    <source>
        <dbReference type="Proteomes" id="UP000498740"/>
    </source>
</evidence>
<dbReference type="Gene3D" id="1.10.1740.10">
    <property type="match status" value="1"/>
</dbReference>
<feature type="domain" description="RNA polymerase sigma-70 region 2" evidence="8">
    <location>
        <begin position="33"/>
        <end position="100"/>
    </location>
</feature>
<evidence type="ECO:0000256" key="3">
    <source>
        <dbReference type="ARBA" id="ARBA00023082"/>
    </source>
</evidence>